<dbReference type="PANTHER" id="PTHR48081">
    <property type="entry name" value="AB HYDROLASE SUPERFAMILY PROTEIN C4A8.06C"/>
    <property type="match status" value="1"/>
</dbReference>
<keyword evidence="4" id="KW-1185">Reference proteome</keyword>
<dbReference type="GO" id="GO:0106435">
    <property type="term" value="F:carboxylesterase activity"/>
    <property type="evidence" value="ECO:0007669"/>
    <property type="project" value="UniProtKB-EC"/>
</dbReference>
<comment type="caution">
    <text evidence="3">The sequence shown here is derived from an EMBL/GenBank/DDBJ whole genome shotgun (WGS) entry which is preliminary data.</text>
</comment>
<evidence type="ECO:0000313" key="4">
    <source>
        <dbReference type="Proteomes" id="UP000672657"/>
    </source>
</evidence>
<dbReference type="Gene3D" id="3.40.50.1820">
    <property type="entry name" value="alpha/beta hydrolase"/>
    <property type="match status" value="1"/>
</dbReference>
<dbReference type="Pfam" id="PF07859">
    <property type="entry name" value="Abhydrolase_3"/>
    <property type="match status" value="1"/>
</dbReference>
<dbReference type="SUPFAM" id="SSF53474">
    <property type="entry name" value="alpha/beta-Hydrolases"/>
    <property type="match status" value="1"/>
</dbReference>
<dbReference type="EMBL" id="CAJPVI010000030">
    <property type="protein sequence ID" value="CAG2154346.1"/>
    <property type="molecule type" value="Genomic_DNA"/>
</dbReference>
<protein>
    <submittedName>
        <fullName evidence="3">Carboxylesterase NlhH</fullName>
        <ecNumber evidence="3">3.1.1.1</ecNumber>
    </submittedName>
</protein>
<dbReference type="InterPro" id="IPR050300">
    <property type="entry name" value="GDXG_lipolytic_enzyme"/>
</dbReference>
<dbReference type="EC" id="3.1.1.1" evidence="3"/>
<evidence type="ECO:0000256" key="1">
    <source>
        <dbReference type="ARBA" id="ARBA00022801"/>
    </source>
</evidence>
<sequence length="329" mass="35225">MKTRTMSVPLDPELAAIVAAMREARAPAPFSGPPEHARERMRSAILAARARTPLPEVGAIEDGIAVHDGQRVPVRVYRPRTASAMLATVVFFHGGGFVLGSVELMDDIARKLCRDLDAVVVSVDYRLAPEHPFPAAHDDALAATSWAIRNVSALGGDPARIGVAGESAGANLAASTALLLRDQGETLAAQLLIVPGVDLARDTQKLEAARGEFPMLSPTDLRDISRLYMGERAALAGRFPPSPMHAVNVHRLPPAVVAVAGHDPLCEEGTRYAARLEAAGVPVCLLRFDDMFHPFFGFFEASASARRANNAICHTFKSWLHQHASPTST</sequence>
<reference evidence="3 4" key="1">
    <citation type="submission" date="2021-03" db="EMBL/GenBank/DDBJ databases">
        <authorList>
            <person name="Peeters C."/>
        </authorList>
    </citation>
    <scope>NUCLEOTIDE SEQUENCE [LARGE SCALE GENOMIC DNA]</scope>
    <source>
        <strain evidence="3 4">LMG 26411</strain>
    </source>
</reference>
<gene>
    <name evidence="3" type="primary">nlhH_7</name>
    <name evidence="3" type="ORF">LMG26411_04616</name>
</gene>
<organism evidence="3 4">
    <name type="scientific">Cupriavidus numazuensis</name>
    <dbReference type="NCBI Taxonomy" id="221992"/>
    <lineage>
        <taxon>Bacteria</taxon>
        <taxon>Pseudomonadati</taxon>
        <taxon>Pseudomonadota</taxon>
        <taxon>Betaproteobacteria</taxon>
        <taxon>Burkholderiales</taxon>
        <taxon>Burkholderiaceae</taxon>
        <taxon>Cupriavidus</taxon>
    </lineage>
</organism>
<dbReference type="InterPro" id="IPR029058">
    <property type="entry name" value="AB_hydrolase_fold"/>
</dbReference>
<accession>A0ABN7Q2H1</accession>
<proteinExistence type="predicted"/>
<dbReference type="PANTHER" id="PTHR48081:SF8">
    <property type="entry name" value="ALPHA_BETA HYDROLASE FOLD-3 DOMAIN-CONTAINING PROTEIN-RELATED"/>
    <property type="match status" value="1"/>
</dbReference>
<name>A0ABN7Q2H1_9BURK</name>
<keyword evidence="1 3" id="KW-0378">Hydrolase</keyword>
<evidence type="ECO:0000313" key="3">
    <source>
        <dbReference type="EMBL" id="CAG2154346.1"/>
    </source>
</evidence>
<dbReference type="Proteomes" id="UP000672657">
    <property type="component" value="Unassembled WGS sequence"/>
</dbReference>
<dbReference type="InterPro" id="IPR013094">
    <property type="entry name" value="AB_hydrolase_3"/>
</dbReference>
<feature type="domain" description="Alpha/beta hydrolase fold-3" evidence="2">
    <location>
        <begin position="89"/>
        <end position="296"/>
    </location>
</feature>
<evidence type="ECO:0000259" key="2">
    <source>
        <dbReference type="Pfam" id="PF07859"/>
    </source>
</evidence>